<dbReference type="PANTHER" id="PTHR45698:SF1">
    <property type="entry name" value="TRACE AMINE-ASSOCIATED RECEPTOR 13C-LIKE"/>
    <property type="match status" value="1"/>
</dbReference>
<dbReference type="Pfam" id="PF00001">
    <property type="entry name" value="7tm_1"/>
    <property type="match status" value="1"/>
</dbReference>
<feature type="transmembrane region" description="Helical" evidence="6">
    <location>
        <begin position="207"/>
        <end position="229"/>
    </location>
</feature>
<reference evidence="8" key="1">
    <citation type="submission" date="2022-11" db="UniProtKB">
        <authorList>
            <consortium name="EnsemblMetazoa"/>
        </authorList>
    </citation>
    <scope>IDENTIFICATION</scope>
</reference>
<accession>A0A913ZE12</accession>
<evidence type="ECO:0000256" key="2">
    <source>
        <dbReference type="ARBA" id="ARBA00022692"/>
    </source>
</evidence>
<dbReference type="CDD" id="cd00637">
    <property type="entry name" value="7tm_classA_rhodopsin-like"/>
    <property type="match status" value="1"/>
</dbReference>
<comment type="similarity">
    <text evidence="5">Belongs to the G-protein coupled receptor 1 family.</text>
</comment>
<evidence type="ECO:0000256" key="4">
    <source>
        <dbReference type="ARBA" id="ARBA00023136"/>
    </source>
</evidence>
<evidence type="ECO:0000256" key="5">
    <source>
        <dbReference type="RuleBase" id="RU000688"/>
    </source>
</evidence>
<dbReference type="AlphaFoldDB" id="A0A913ZE12"/>
<dbReference type="GeneID" id="119723436"/>
<dbReference type="SMART" id="SM01381">
    <property type="entry name" value="7TM_GPCR_Srsx"/>
    <property type="match status" value="1"/>
</dbReference>
<protein>
    <recommendedName>
        <fullName evidence="7">G-protein coupled receptors family 1 profile domain-containing protein</fullName>
    </recommendedName>
</protein>
<keyword evidence="5" id="KW-0807">Transducer</keyword>
<feature type="domain" description="G-protein coupled receptors family 1 profile" evidence="7">
    <location>
        <begin position="52"/>
        <end position="370"/>
    </location>
</feature>
<comment type="subcellular location">
    <subcellularLocation>
        <location evidence="1">Membrane</location>
    </subcellularLocation>
</comment>
<dbReference type="EnsemblMetazoa" id="XM_038194090.1">
    <property type="protein sequence ID" value="XP_038050018.1"/>
    <property type="gene ID" value="LOC119723436"/>
</dbReference>
<evidence type="ECO:0000256" key="1">
    <source>
        <dbReference type="ARBA" id="ARBA00004370"/>
    </source>
</evidence>
<keyword evidence="4 6" id="KW-0472">Membrane</keyword>
<sequence length="390" mass="43689">MSSGISMTTIKFLTENTTLVTPLTTVGEGWYDPDSIILPIIRCCIGTMGIVGNLLVCIVVIRLWSSNKRNTTNTLIANQAMIDFVASVILVTVTLTETFKVPPPNNYFFGQVFCKFWASRFLMFAAFASSTTNLTAISIERYLAVIHPIYYSMKFASTMVAKLLPLVPWLVGPLWQFVVALIRYDFLQDQLDCTYEAPQYTSAMEKVFGLILFLWEYFIPTLIMTYAFVKIALKFRQQNRKVGHRPPQPTGASTVAAVSTMNDHQNSISVMDQNSPVENSMVTAYDATAGAGTSGQRGRSQGPKGSSNIQRKNVTKTLFIVFVFFVICWSPDQWAFLQYNLGGELDFGGVFVNFAIVLAQLNSCVNPFIYGLQYRAYRQGLKKLFCKCIK</sequence>
<feature type="transmembrane region" description="Helical" evidence="6">
    <location>
        <begin position="160"/>
        <end position="182"/>
    </location>
</feature>
<dbReference type="PANTHER" id="PTHR45698">
    <property type="entry name" value="TRACE AMINE-ASSOCIATED RECEPTOR 19N-RELATED"/>
    <property type="match status" value="1"/>
</dbReference>
<proteinExistence type="inferred from homology"/>
<evidence type="ECO:0000313" key="9">
    <source>
        <dbReference type="Proteomes" id="UP000887568"/>
    </source>
</evidence>
<dbReference type="InterPro" id="IPR000276">
    <property type="entry name" value="GPCR_Rhodpsn"/>
</dbReference>
<dbReference type="PROSITE" id="PS00237">
    <property type="entry name" value="G_PROTEIN_RECEP_F1_1"/>
    <property type="match status" value="1"/>
</dbReference>
<dbReference type="InterPro" id="IPR017452">
    <property type="entry name" value="GPCR_Rhodpsn_7TM"/>
</dbReference>
<feature type="transmembrane region" description="Helical" evidence="6">
    <location>
        <begin position="349"/>
        <end position="372"/>
    </location>
</feature>
<dbReference type="GO" id="GO:0016020">
    <property type="term" value="C:membrane"/>
    <property type="evidence" value="ECO:0007669"/>
    <property type="project" value="UniProtKB-SubCell"/>
</dbReference>
<feature type="transmembrane region" description="Helical" evidence="6">
    <location>
        <begin position="116"/>
        <end position="139"/>
    </location>
</feature>
<dbReference type="SUPFAM" id="SSF81321">
    <property type="entry name" value="Family A G protein-coupled receptor-like"/>
    <property type="match status" value="1"/>
</dbReference>
<name>A0A913ZE12_PATMI</name>
<dbReference type="PRINTS" id="PR00237">
    <property type="entry name" value="GPCRRHODOPSN"/>
</dbReference>
<evidence type="ECO:0000259" key="7">
    <source>
        <dbReference type="PROSITE" id="PS50262"/>
    </source>
</evidence>
<keyword evidence="2 5" id="KW-0812">Transmembrane</keyword>
<feature type="transmembrane region" description="Helical" evidence="6">
    <location>
        <begin position="36"/>
        <end position="64"/>
    </location>
</feature>
<dbReference type="OMA" id="YYSMKFA"/>
<keyword evidence="3 6" id="KW-1133">Transmembrane helix</keyword>
<evidence type="ECO:0000256" key="3">
    <source>
        <dbReference type="ARBA" id="ARBA00022989"/>
    </source>
</evidence>
<keyword evidence="5" id="KW-0675">Receptor</keyword>
<dbReference type="Proteomes" id="UP000887568">
    <property type="component" value="Unplaced"/>
</dbReference>
<keyword evidence="5" id="KW-0297">G-protein coupled receptor</keyword>
<evidence type="ECO:0000313" key="8">
    <source>
        <dbReference type="EnsemblMetazoa" id="XP_038050018.1"/>
    </source>
</evidence>
<dbReference type="GO" id="GO:0004930">
    <property type="term" value="F:G protein-coupled receptor activity"/>
    <property type="evidence" value="ECO:0007669"/>
    <property type="project" value="UniProtKB-KW"/>
</dbReference>
<feature type="transmembrane region" description="Helical" evidence="6">
    <location>
        <begin position="317"/>
        <end position="337"/>
    </location>
</feature>
<dbReference type="OrthoDB" id="9046321at2759"/>
<organism evidence="8 9">
    <name type="scientific">Patiria miniata</name>
    <name type="common">Bat star</name>
    <name type="synonym">Asterina miniata</name>
    <dbReference type="NCBI Taxonomy" id="46514"/>
    <lineage>
        <taxon>Eukaryota</taxon>
        <taxon>Metazoa</taxon>
        <taxon>Echinodermata</taxon>
        <taxon>Eleutherozoa</taxon>
        <taxon>Asterozoa</taxon>
        <taxon>Asteroidea</taxon>
        <taxon>Valvatacea</taxon>
        <taxon>Valvatida</taxon>
        <taxon>Asterinidae</taxon>
        <taxon>Patiria</taxon>
    </lineage>
</organism>
<dbReference type="PROSITE" id="PS50262">
    <property type="entry name" value="G_PROTEIN_RECEP_F1_2"/>
    <property type="match status" value="1"/>
</dbReference>
<dbReference type="RefSeq" id="XP_038050018.1">
    <property type="nucleotide sequence ID" value="XM_038194090.1"/>
</dbReference>
<keyword evidence="9" id="KW-1185">Reference proteome</keyword>
<dbReference type="Gene3D" id="1.20.1070.10">
    <property type="entry name" value="Rhodopsin 7-helix transmembrane proteins"/>
    <property type="match status" value="1"/>
</dbReference>
<evidence type="ECO:0000256" key="6">
    <source>
        <dbReference type="SAM" id="Phobius"/>
    </source>
</evidence>
<feature type="transmembrane region" description="Helical" evidence="6">
    <location>
        <begin position="76"/>
        <end position="96"/>
    </location>
</feature>